<sequence>MTTATKAIKATNKPALAATKITAPSMTAKELDAAIKSVCDDSVSLQDRIHDVAVEIMLHTYKHGDYTRAQSLVDNLGKGIRAKALVEWFHKAGLTVDDVKGFTAFNKPVMVKNWEVCLKTRWYSMKPENPFAGFDLDAEIAKLIKRAEAAVKKNEELPADAERAEDFKMNVVADKLATLRSLAGITLQ</sequence>
<keyword evidence="2" id="KW-1185">Reference proteome</keyword>
<accession>A0A1L7DQJ2</accession>
<dbReference type="EMBL" id="KY318515">
    <property type="protein sequence ID" value="APU00335.1"/>
    <property type="molecule type" value="Genomic_DNA"/>
</dbReference>
<reference evidence="2" key="1">
    <citation type="submission" date="2016-12" db="EMBL/GenBank/DDBJ databases">
        <title>Characterization and complete genome sequence of Yersinia bacteriophage, fHe-Yen3-01.</title>
        <authorList>
            <person name="Jun J.W."/>
            <person name="Wicklund A."/>
            <person name="Skurnik M."/>
        </authorList>
    </citation>
    <scope>NUCLEOTIDE SEQUENCE [LARGE SCALE GENOMIC DNA]</scope>
</reference>
<proteinExistence type="predicted"/>
<protein>
    <submittedName>
        <fullName evidence="1">Uncharacterized protein</fullName>
    </submittedName>
</protein>
<gene>
    <name evidence="1" type="ORF">fHeYen301_2</name>
</gene>
<evidence type="ECO:0000313" key="2">
    <source>
        <dbReference type="Proteomes" id="UP000225269"/>
    </source>
</evidence>
<name>A0A1L7DQJ2_9CAUD</name>
<evidence type="ECO:0000313" key="1">
    <source>
        <dbReference type="EMBL" id="APU00335.1"/>
    </source>
</evidence>
<organism evidence="1 2">
    <name type="scientific">Yersinia phage fHe-Yen3-01</name>
    <dbReference type="NCBI Taxonomy" id="1932893"/>
    <lineage>
        <taxon>Viruses</taxon>
        <taxon>Duplodnaviria</taxon>
        <taxon>Heunggongvirae</taxon>
        <taxon>Uroviricota</taxon>
        <taxon>Caudoviricetes</taxon>
        <taxon>Autographivirales</taxon>
        <taxon>Autonotataviridae</taxon>
        <taxon>Melnykvirinae</taxon>
        <taxon>Pokrovskaiavirus</taxon>
        <taxon>Pokrovskaiavirus fHeYen301</taxon>
    </lineage>
</organism>
<dbReference type="Proteomes" id="UP000225269">
    <property type="component" value="Segment"/>
</dbReference>